<name>A0A0K0D531_ANGCA</name>
<keyword evidence="1" id="KW-1185">Reference proteome</keyword>
<proteinExistence type="predicted"/>
<evidence type="ECO:0000313" key="2">
    <source>
        <dbReference type="WBParaSite" id="ACAC_0000517601-mRNA-1"/>
    </source>
</evidence>
<accession>A0A0K0D531</accession>
<dbReference type="AlphaFoldDB" id="A0A0K0D531"/>
<dbReference type="Proteomes" id="UP000035642">
    <property type="component" value="Unassembled WGS sequence"/>
</dbReference>
<protein>
    <submittedName>
        <fullName evidence="2">Uncharacterized protein</fullName>
    </submittedName>
</protein>
<reference evidence="2" key="2">
    <citation type="submission" date="2017-02" db="UniProtKB">
        <authorList>
            <consortium name="WormBaseParasite"/>
        </authorList>
    </citation>
    <scope>IDENTIFICATION</scope>
</reference>
<evidence type="ECO:0000313" key="1">
    <source>
        <dbReference type="Proteomes" id="UP000035642"/>
    </source>
</evidence>
<reference evidence="1" key="1">
    <citation type="submission" date="2012-09" db="EMBL/GenBank/DDBJ databases">
        <authorList>
            <person name="Martin A.A."/>
        </authorList>
    </citation>
    <scope>NUCLEOTIDE SEQUENCE</scope>
</reference>
<dbReference type="WBParaSite" id="ACAC_0000517601-mRNA-1">
    <property type="protein sequence ID" value="ACAC_0000517601-mRNA-1"/>
    <property type="gene ID" value="ACAC_0000517601"/>
</dbReference>
<organism evidence="1 2">
    <name type="scientific">Angiostrongylus cantonensis</name>
    <name type="common">Rat lungworm</name>
    <dbReference type="NCBI Taxonomy" id="6313"/>
    <lineage>
        <taxon>Eukaryota</taxon>
        <taxon>Metazoa</taxon>
        <taxon>Ecdysozoa</taxon>
        <taxon>Nematoda</taxon>
        <taxon>Chromadorea</taxon>
        <taxon>Rhabditida</taxon>
        <taxon>Rhabditina</taxon>
        <taxon>Rhabditomorpha</taxon>
        <taxon>Strongyloidea</taxon>
        <taxon>Metastrongylidae</taxon>
        <taxon>Angiostrongylus</taxon>
    </lineage>
</organism>
<sequence>MTSDGVIESVETVSTSIKSIVACPKKKEPESSEDCLIHLTKTTNTKKKSFKKIPNTDEDIFADEET</sequence>